<keyword evidence="3 6" id="KW-0812">Transmembrane</keyword>
<evidence type="ECO:0000313" key="7">
    <source>
        <dbReference type="EMBL" id="GEN46498.1"/>
    </source>
</evidence>
<dbReference type="GO" id="GO:0005886">
    <property type="term" value="C:plasma membrane"/>
    <property type="evidence" value="ECO:0007669"/>
    <property type="project" value="UniProtKB-SubCell"/>
</dbReference>
<evidence type="ECO:0000256" key="5">
    <source>
        <dbReference type="ARBA" id="ARBA00023136"/>
    </source>
</evidence>
<feature type="transmembrane region" description="Helical" evidence="6">
    <location>
        <begin position="171"/>
        <end position="195"/>
    </location>
</feature>
<evidence type="ECO:0000256" key="4">
    <source>
        <dbReference type="ARBA" id="ARBA00022989"/>
    </source>
</evidence>
<dbReference type="GO" id="GO:0044341">
    <property type="term" value="P:sodium-dependent phosphate transport"/>
    <property type="evidence" value="ECO:0007669"/>
    <property type="project" value="InterPro"/>
</dbReference>
<comment type="caution">
    <text evidence="7">The sequence shown here is derived from an EMBL/GenBank/DDBJ whole genome shotgun (WGS) entry which is preliminary data.</text>
</comment>
<feature type="transmembrane region" description="Helical" evidence="6">
    <location>
        <begin position="238"/>
        <end position="257"/>
    </location>
</feature>
<proteinExistence type="predicted"/>
<feature type="transmembrane region" description="Helical" evidence="6">
    <location>
        <begin position="277"/>
        <end position="299"/>
    </location>
</feature>
<evidence type="ECO:0000256" key="2">
    <source>
        <dbReference type="ARBA" id="ARBA00022475"/>
    </source>
</evidence>
<evidence type="ECO:0000256" key="3">
    <source>
        <dbReference type="ARBA" id="ARBA00022692"/>
    </source>
</evidence>
<evidence type="ECO:0000256" key="6">
    <source>
        <dbReference type="SAM" id="Phobius"/>
    </source>
</evidence>
<protein>
    <recommendedName>
        <fullName evidence="9">Na/Pi cotransporter</fullName>
    </recommendedName>
</protein>
<dbReference type="Pfam" id="PF02690">
    <property type="entry name" value="Na_Pi_cotrans"/>
    <property type="match status" value="2"/>
</dbReference>
<keyword evidence="5 6" id="KW-0472">Membrane</keyword>
<dbReference type="Proteomes" id="UP000321440">
    <property type="component" value="Unassembled WGS sequence"/>
</dbReference>
<feature type="transmembrane region" description="Helical" evidence="6">
    <location>
        <begin position="47"/>
        <end position="72"/>
    </location>
</feature>
<keyword evidence="2" id="KW-1003">Cell membrane</keyword>
<keyword evidence="4 6" id="KW-1133">Transmembrane helix</keyword>
<dbReference type="PANTHER" id="PTHR10010">
    <property type="entry name" value="SOLUTE CARRIER FAMILY 34 SODIUM PHOSPHATE , MEMBER 2-RELATED"/>
    <property type="match status" value="1"/>
</dbReference>
<feature type="transmembrane region" description="Helical" evidence="6">
    <location>
        <begin position="106"/>
        <end position="126"/>
    </location>
</feature>
<evidence type="ECO:0008006" key="9">
    <source>
        <dbReference type="Google" id="ProtNLM"/>
    </source>
</evidence>
<dbReference type="InterPro" id="IPR003841">
    <property type="entry name" value="Na/Pi_transpt"/>
</dbReference>
<organism evidence="7 8">
    <name type="scientific">Alkalibacillus haloalkaliphilus</name>
    <dbReference type="NCBI Taxonomy" id="94136"/>
    <lineage>
        <taxon>Bacteria</taxon>
        <taxon>Bacillati</taxon>
        <taxon>Bacillota</taxon>
        <taxon>Bacilli</taxon>
        <taxon>Bacillales</taxon>
        <taxon>Bacillaceae</taxon>
        <taxon>Alkalibacillus</taxon>
    </lineage>
</organism>
<dbReference type="PANTHER" id="PTHR10010:SF46">
    <property type="entry name" value="SODIUM-DEPENDENT PHOSPHATE TRANSPORT PROTEIN 2B"/>
    <property type="match status" value="1"/>
</dbReference>
<dbReference type="RefSeq" id="WP_146817367.1">
    <property type="nucleotide sequence ID" value="NZ_BJYA01000015.1"/>
</dbReference>
<dbReference type="EMBL" id="BJYA01000015">
    <property type="protein sequence ID" value="GEN46498.1"/>
    <property type="molecule type" value="Genomic_DNA"/>
</dbReference>
<keyword evidence="8" id="KW-1185">Reference proteome</keyword>
<feature type="transmembrane region" description="Helical" evidence="6">
    <location>
        <begin position="132"/>
        <end position="151"/>
    </location>
</feature>
<comment type="subcellular location">
    <subcellularLocation>
        <location evidence="1">Cell membrane</location>
        <topology evidence="1">Multi-pass membrane protein</topology>
    </subcellularLocation>
</comment>
<accession>A0A511W834</accession>
<dbReference type="OrthoDB" id="9763003at2"/>
<dbReference type="GO" id="GO:0005436">
    <property type="term" value="F:sodium:phosphate symporter activity"/>
    <property type="evidence" value="ECO:0007669"/>
    <property type="project" value="InterPro"/>
</dbReference>
<feature type="transmembrane region" description="Helical" evidence="6">
    <location>
        <begin position="6"/>
        <end position="26"/>
    </location>
</feature>
<name>A0A511W834_9BACI</name>
<evidence type="ECO:0000313" key="8">
    <source>
        <dbReference type="Proteomes" id="UP000321440"/>
    </source>
</evidence>
<dbReference type="AlphaFoldDB" id="A0A511W834"/>
<dbReference type="NCBIfam" id="NF037997">
    <property type="entry name" value="Na_Pi_symport"/>
    <property type="match status" value="1"/>
</dbReference>
<reference evidence="7 8" key="1">
    <citation type="submission" date="2019-07" db="EMBL/GenBank/DDBJ databases">
        <title>Whole genome shotgun sequence of Alkalibacillus haloalkaliphilus NBRC 103110.</title>
        <authorList>
            <person name="Hosoyama A."/>
            <person name="Uohara A."/>
            <person name="Ohji S."/>
            <person name="Ichikawa N."/>
        </authorList>
    </citation>
    <scope>NUCLEOTIDE SEQUENCE [LARGE SCALE GENOMIC DNA]</scope>
    <source>
        <strain evidence="7 8">NBRC 103110</strain>
    </source>
</reference>
<evidence type="ECO:0000256" key="1">
    <source>
        <dbReference type="ARBA" id="ARBA00004651"/>
    </source>
</evidence>
<gene>
    <name evidence="7" type="primary">yqeW</name>
    <name evidence="7" type="ORF">AHA02nite_22740</name>
</gene>
<sequence>MYSLTLLIFVFIAIFIFGIVLMRIGFQTLTYTHLKQFTPKLSPLNGLLAGLLITALLQSSSASIALLITFMASMRRSLKFAICYLIGANIGTTFTVQLFVWNNLDLMWFCLIVGVLLILIPLQHYLWFSAGVISFGLGIIFTALYGLENLASVIPTQHIEQLIGVEQQSTFHLMLLGFMLTTVIQSSTTVTGILMSFSTDGLIPLSHIYYLLLGINIGTCITILIVSISQPFYAKITAYAHIWINVLGAIIALPAIFRDPLIQITTWLTSNPEQQIVFISILYNVVTGVIFLLLLSPFCRFITFIHKDKSDLRT</sequence>
<feature type="transmembrane region" description="Helical" evidence="6">
    <location>
        <begin position="207"/>
        <end position="226"/>
    </location>
</feature>